<evidence type="ECO:0000313" key="2">
    <source>
        <dbReference type="Proteomes" id="UP000003136"/>
    </source>
</evidence>
<dbReference type="HOGENOM" id="CLU_2680058_0_0_9"/>
<dbReference type="EMBL" id="ABVQ01000037">
    <property type="protein sequence ID" value="EEC55716.1"/>
    <property type="molecule type" value="Genomic_DNA"/>
</dbReference>
<proteinExistence type="predicted"/>
<name>B7AU25_9FIRM</name>
<organism evidence="1 2">
    <name type="scientific">[Bacteroides] pectinophilus ATCC 43243</name>
    <dbReference type="NCBI Taxonomy" id="483218"/>
    <lineage>
        <taxon>Bacteria</taxon>
        <taxon>Bacillati</taxon>
        <taxon>Bacillota</taxon>
        <taxon>Clostridia</taxon>
        <taxon>Eubacteriales</taxon>
    </lineage>
</organism>
<gene>
    <name evidence="1" type="ORF">BACPEC_02213</name>
</gene>
<keyword evidence="2" id="KW-1185">Reference proteome</keyword>
<reference evidence="1 2" key="1">
    <citation type="submission" date="2008-11" db="EMBL/GenBank/DDBJ databases">
        <title>Draft genome sequence of Bacteroides pectinophilus (ATCC 43243).</title>
        <authorList>
            <person name="Sudarsanam P."/>
            <person name="Ley R."/>
            <person name="Guruge J."/>
            <person name="Turnbaugh P.J."/>
            <person name="Mahowald M."/>
            <person name="Liep D."/>
            <person name="Gordon J."/>
        </authorList>
    </citation>
    <scope>NUCLEOTIDE SEQUENCE [LARGE SCALE GENOMIC DNA]</scope>
    <source>
        <strain evidence="1 2">ATCC 43243</strain>
    </source>
</reference>
<dbReference type="AlphaFoldDB" id="B7AU25"/>
<protein>
    <submittedName>
        <fullName evidence="1">Uncharacterized protein</fullName>
    </submittedName>
</protein>
<accession>B7AU25</accession>
<evidence type="ECO:0000313" key="1">
    <source>
        <dbReference type="EMBL" id="EEC55716.1"/>
    </source>
</evidence>
<sequence>MEKENVEFIINRRDYLCDQYVRAWFFLVISTWIPHKPFFEFAYLEDSIHKNQKTNYHNNRQQKKEKTVLSLLHC</sequence>
<comment type="caution">
    <text evidence="1">The sequence shown here is derived from an EMBL/GenBank/DDBJ whole genome shotgun (WGS) entry which is preliminary data.</text>
</comment>
<dbReference type="Proteomes" id="UP000003136">
    <property type="component" value="Unassembled WGS sequence"/>
</dbReference>
<reference evidence="1 2" key="2">
    <citation type="submission" date="2008-11" db="EMBL/GenBank/DDBJ databases">
        <authorList>
            <person name="Fulton L."/>
            <person name="Clifton S."/>
            <person name="Fulton B."/>
            <person name="Xu J."/>
            <person name="Minx P."/>
            <person name="Pepin K.H."/>
            <person name="Johnson M."/>
            <person name="Bhonagiri V."/>
            <person name="Nash W.E."/>
            <person name="Mardis E.R."/>
            <person name="Wilson R.K."/>
        </authorList>
    </citation>
    <scope>NUCLEOTIDE SEQUENCE [LARGE SCALE GENOMIC DNA]</scope>
    <source>
        <strain evidence="1 2">ATCC 43243</strain>
    </source>
</reference>